<dbReference type="AlphaFoldDB" id="A0A6J6MMG2"/>
<protein>
    <submittedName>
        <fullName evidence="3">Unannotated protein</fullName>
    </submittedName>
</protein>
<dbReference type="EMBL" id="CAFABD010000130">
    <property type="protein sequence ID" value="CAB4829186.1"/>
    <property type="molecule type" value="Genomic_DNA"/>
</dbReference>
<evidence type="ECO:0000313" key="7">
    <source>
        <dbReference type="EMBL" id="CAB5119079.1"/>
    </source>
</evidence>
<dbReference type="EMBL" id="CAFBRW010000087">
    <property type="protein sequence ID" value="CAB5119079.1"/>
    <property type="molecule type" value="Genomic_DNA"/>
</dbReference>
<evidence type="ECO:0000313" key="6">
    <source>
        <dbReference type="EMBL" id="CAB5009947.1"/>
    </source>
</evidence>
<evidence type="ECO:0000256" key="1">
    <source>
        <dbReference type="SAM" id="Phobius"/>
    </source>
</evidence>
<feature type="transmembrane region" description="Helical" evidence="1">
    <location>
        <begin position="45"/>
        <end position="65"/>
    </location>
</feature>
<proteinExistence type="predicted"/>
<evidence type="ECO:0000313" key="3">
    <source>
        <dbReference type="EMBL" id="CAB4675042.1"/>
    </source>
</evidence>
<dbReference type="EMBL" id="CAFBPH010000056">
    <property type="protein sequence ID" value="CAB5009947.1"/>
    <property type="molecule type" value="Genomic_DNA"/>
</dbReference>
<keyword evidence="1" id="KW-0812">Transmembrane</keyword>
<evidence type="ECO:0000313" key="2">
    <source>
        <dbReference type="EMBL" id="CAB4545120.1"/>
    </source>
</evidence>
<evidence type="ECO:0000313" key="4">
    <source>
        <dbReference type="EMBL" id="CAB4829186.1"/>
    </source>
</evidence>
<accession>A0A6J6MMG2</accession>
<gene>
    <name evidence="2" type="ORF">UFOPK1438_00708</name>
    <name evidence="3" type="ORF">UFOPK2329_00703</name>
    <name evidence="4" type="ORF">UFOPK3166_00831</name>
    <name evidence="5" type="ORF">UFOPK4035_00630</name>
    <name evidence="6" type="ORF">UFOPK4087_00394</name>
    <name evidence="7" type="ORF">UFOPK4424_00524</name>
</gene>
<name>A0A6J6MMG2_9ZZZZ</name>
<feature type="transmembrane region" description="Helical" evidence="1">
    <location>
        <begin position="17"/>
        <end position="39"/>
    </location>
</feature>
<sequence length="123" mass="13133">MTRDPAKQARGRTMVSALLYVEVMIIAALALWLIGLTVISGTHDPLPLIGVLLFALLGAGGLAVCARGYRNKKYFGRAPTVLANLIAIGVAKYQFDAGLWFTAIPIVILASATLYFALTTIPE</sequence>
<reference evidence="3" key="1">
    <citation type="submission" date="2020-05" db="EMBL/GenBank/DDBJ databases">
        <authorList>
            <person name="Chiriac C."/>
            <person name="Salcher M."/>
            <person name="Ghai R."/>
            <person name="Kavagutti S V."/>
        </authorList>
    </citation>
    <scope>NUCLEOTIDE SEQUENCE</scope>
</reference>
<evidence type="ECO:0000313" key="5">
    <source>
        <dbReference type="EMBL" id="CAB4998456.1"/>
    </source>
</evidence>
<organism evidence="3">
    <name type="scientific">freshwater metagenome</name>
    <dbReference type="NCBI Taxonomy" id="449393"/>
    <lineage>
        <taxon>unclassified sequences</taxon>
        <taxon>metagenomes</taxon>
        <taxon>ecological metagenomes</taxon>
    </lineage>
</organism>
<dbReference type="EMBL" id="CAEZWZ010000105">
    <property type="protein sequence ID" value="CAB4675042.1"/>
    <property type="molecule type" value="Genomic_DNA"/>
</dbReference>
<dbReference type="EMBL" id="CAEZSM010000082">
    <property type="protein sequence ID" value="CAB4545120.1"/>
    <property type="molecule type" value="Genomic_DNA"/>
</dbReference>
<keyword evidence="1" id="KW-1133">Transmembrane helix</keyword>
<keyword evidence="1" id="KW-0472">Membrane</keyword>
<dbReference type="EMBL" id="CAFBOX010000094">
    <property type="protein sequence ID" value="CAB4998456.1"/>
    <property type="molecule type" value="Genomic_DNA"/>
</dbReference>
<feature type="transmembrane region" description="Helical" evidence="1">
    <location>
        <begin position="97"/>
        <end position="118"/>
    </location>
</feature>